<dbReference type="PANTHER" id="PTHR13367">
    <property type="entry name" value="UBIQUITIN THIOESTERASE"/>
    <property type="match status" value="1"/>
</dbReference>
<dbReference type="GO" id="GO:0004843">
    <property type="term" value="F:cysteine-type deubiquitinase activity"/>
    <property type="evidence" value="ECO:0007669"/>
    <property type="project" value="UniProtKB-EC"/>
</dbReference>
<keyword evidence="5" id="KW-0378">Hydrolase</keyword>
<feature type="region of interest" description="Disordered" evidence="8">
    <location>
        <begin position="1723"/>
        <end position="1746"/>
    </location>
</feature>
<dbReference type="InterPro" id="IPR051346">
    <property type="entry name" value="OTU_Deubiquitinase"/>
</dbReference>
<dbReference type="GO" id="GO:0006508">
    <property type="term" value="P:proteolysis"/>
    <property type="evidence" value="ECO:0007669"/>
    <property type="project" value="UniProtKB-KW"/>
</dbReference>
<evidence type="ECO:0000256" key="2">
    <source>
        <dbReference type="ARBA" id="ARBA00012759"/>
    </source>
</evidence>
<organism evidence="12 13">
    <name type="scientific">Podospora appendiculata</name>
    <dbReference type="NCBI Taxonomy" id="314037"/>
    <lineage>
        <taxon>Eukaryota</taxon>
        <taxon>Fungi</taxon>
        <taxon>Dikarya</taxon>
        <taxon>Ascomycota</taxon>
        <taxon>Pezizomycotina</taxon>
        <taxon>Sordariomycetes</taxon>
        <taxon>Sordariomycetidae</taxon>
        <taxon>Sordariales</taxon>
        <taxon>Podosporaceae</taxon>
        <taxon>Podospora</taxon>
    </lineage>
</organism>
<evidence type="ECO:0000256" key="7">
    <source>
        <dbReference type="SAM" id="Coils"/>
    </source>
</evidence>
<dbReference type="EC" id="3.4.19.12" evidence="2"/>
<dbReference type="InterPro" id="IPR022105">
    <property type="entry name" value="DUF3645"/>
</dbReference>
<feature type="region of interest" description="Disordered" evidence="8">
    <location>
        <begin position="2618"/>
        <end position="2639"/>
    </location>
</feature>
<dbReference type="Pfam" id="PF20255">
    <property type="entry name" value="DUF6606"/>
    <property type="match status" value="1"/>
</dbReference>
<evidence type="ECO:0000256" key="1">
    <source>
        <dbReference type="ARBA" id="ARBA00000707"/>
    </source>
</evidence>
<evidence type="ECO:0000256" key="3">
    <source>
        <dbReference type="ARBA" id="ARBA00022670"/>
    </source>
</evidence>
<evidence type="ECO:0000313" key="13">
    <source>
        <dbReference type="Proteomes" id="UP001270362"/>
    </source>
</evidence>
<evidence type="ECO:0000259" key="10">
    <source>
        <dbReference type="Pfam" id="PF12359"/>
    </source>
</evidence>
<evidence type="ECO:0000256" key="8">
    <source>
        <dbReference type="SAM" id="MobiDB-lite"/>
    </source>
</evidence>
<feature type="coiled-coil region" evidence="7">
    <location>
        <begin position="557"/>
        <end position="584"/>
    </location>
</feature>
<feature type="domain" description="DUF3645" evidence="10">
    <location>
        <begin position="2201"/>
        <end position="2233"/>
    </location>
</feature>
<keyword evidence="4" id="KW-0833">Ubl conjugation pathway</keyword>
<dbReference type="InterPro" id="IPR022099">
    <property type="entry name" value="DUF3638"/>
</dbReference>
<evidence type="ECO:0000256" key="6">
    <source>
        <dbReference type="ARBA" id="ARBA00022807"/>
    </source>
</evidence>
<reference evidence="12" key="2">
    <citation type="submission" date="2023-06" db="EMBL/GenBank/DDBJ databases">
        <authorList>
            <consortium name="Lawrence Berkeley National Laboratory"/>
            <person name="Haridas S."/>
            <person name="Hensen N."/>
            <person name="Bonometti L."/>
            <person name="Westerberg I."/>
            <person name="Brannstrom I.O."/>
            <person name="Guillou S."/>
            <person name="Cros-Aarteil S."/>
            <person name="Calhoun S."/>
            <person name="Kuo A."/>
            <person name="Mondo S."/>
            <person name="Pangilinan J."/>
            <person name="Riley R."/>
            <person name="Labutti K."/>
            <person name="Andreopoulos B."/>
            <person name="Lipzen A."/>
            <person name="Chen C."/>
            <person name="Yanf M."/>
            <person name="Daum C."/>
            <person name="Ng V."/>
            <person name="Clum A."/>
            <person name="Steindorff A."/>
            <person name="Ohm R."/>
            <person name="Martin F."/>
            <person name="Silar P."/>
            <person name="Natvig D."/>
            <person name="Lalanne C."/>
            <person name="Gautier V."/>
            <person name="Ament-Velasquez S.L."/>
            <person name="Kruys A."/>
            <person name="Hutchinson M.I."/>
            <person name="Powell A.J."/>
            <person name="Barry K."/>
            <person name="Miller A.N."/>
            <person name="Grigoriev I.V."/>
            <person name="Debuchy R."/>
            <person name="Gladieux P."/>
            <person name="Thoren M.H."/>
            <person name="Johannesson H."/>
        </authorList>
    </citation>
    <scope>NUCLEOTIDE SEQUENCE</scope>
    <source>
        <strain evidence="12">CBS 314.62</strain>
    </source>
</reference>
<dbReference type="Pfam" id="PF12340">
    <property type="entry name" value="DUF3638"/>
    <property type="match status" value="1"/>
</dbReference>
<dbReference type="Pfam" id="PF12359">
    <property type="entry name" value="DUF3645"/>
    <property type="match status" value="1"/>
</dbReference>
<evidence type="ECO:0000313" key="12">
    <source>
        <dbReference type="EMBL" id="KAK3689059.1"/>
    </source>
</evidence>
<feature type="domain" description="DUF3638" evidence="9">
    <location>
        <begin position="1879"/>
        <end position="2092"/>
    </location>
</feature>
<feature type="region of interest" description="Disordered" evidence="8">
    <location>
        <begin position="2555"/>
        <end position="2585"/>
    </location>
</feature>
<evidence type="ECO:0000259" key="9">
    <source>
        <dbReference type="Pfam" id="PF12340"/>
    </source>
</evidence>
<evidence type="ECO:0000256" key="5">
    <source>
        <dbReference type="ARBA" id="ARBA00022801"/>
    </source>
</evidence>
<feature type="compositionally biased region" description="Basic and acidic residues" evidence="8">
    <location>
        <begin position="2620"/>
        <end position="2634"/>
    </location>
</feature>
<keyword evidence="3" id="KW-0645">Protease</keyword>
<dbReference type="PANTHER" id="PTHR13367:SF34">
    <property type="match status" value="1"/>
</dbReference>
<name>A0AAE1CD01_9PEZI</name>
<comment type="caution">
    <text evidence="12">The sequence shown here is derived from an EMBL/GenBank/DDBJ whole genome shotgun (WGS) entry which is preliminary data.</text>
</comment>
<gene>
    <name evidence="12" type="ORF">B0T22DRAFT_513134</name>
</gene>
<comment type="catalytic activity">
    <reaction evidence="1">
        <text>Thiol-dependent hydrolysis of ester, thioester, amide, peptide and isopeptide bonds formed by the C-terminal Gly of ubiquitin (a 76-residue protein attached to proteins as an intracellular targeting signal).</text>
        <dbReference type="EC" id="3.4.19.12"/>
    </reaction>
</comment>
<feature type="domain" description="DUF6606" evidence="11">
    <location>
        <begin position="19"/>
        <end position="286"/>
    </location>
</feature>
<feature type="compositionally biased region" description="Basic and acidic residues" evidence="8">
    <location>
        <begin position="2560"/>
        <end position="2573"/>
    </location>
</feature>
<accession>A0AAE1CD01</accession>
<dbReference type="EMBL" id="JAULSO010000002">
    <property type="protein sequence ID" value="KAK3689059.1"/>
    <property type="molecule type" value="Genomic_DNA"/>
</dbReference>
<keyword evidence="6" id="KW-0788">Thiol protease</keyword>
<dbReference type="InterPro" id="IPR046541">
    <property type="entry name" value="DUF6606"/>
</dbReference>
<evidence type="ECO:0000256" key="4">
    <source>
        <dbReference type="ARBA" id="ARBA00022786"/>
    </source>
</evidence>
<reference evidence="12" key="1">
    <citation type="journal article" date="2023" name="Mol. Phylogenet. Evol.">
        <title>Genome-scale phylogeny and comparative genomics of the fungal order Sordariales.</title>
        <authorList>
            <person name="Hensen N."/>
            <person name="Bonometti L."/>
            <person name="Westerberg I."/>
            <person name="Brannstrom I.O."/>
            <person name="Guillou S."/>
            <person name="Cros-Aarteil S."/>
            <person name="Calhoun S."/>
            <person name="Haridas S."/>
            <person name="Kuo A."/>
            <person name="Mondo S."/>
            <person name="Pangilinan J."/>
            <person name="Riley R."/>
            <person name="LaButti K."/>
            <person name="Andreopoulos B."/>
            <person name="Lipzen A."/>
            <person name="Chen C."/>
            <person name="Yan M."/>
            <person name="Daum C."/>
            <person name="Ng V."/>
            <person name="Clum A."/>
            <person name="Steindorff A."/>
            <person name="Ohm R.A."/>
            <person name="Martin F."/>
            <person name="Silar P."/>
            <person name="Natvig D.O."/>
            <person name="Lalanne C."/>
            <person name="Gautier V."/>
            <person name="Ament-Velasquez S.L."/>
            <person name="Kruys A."/>
            <person name="Hutchinson M.I."/>
            <person name="Powell A.J."/>
            <person name="Barry K."/>
            <person name="Miller A.N."/>
            <person name="Grigoriev I.V."/>
            <person name="Debuchy R."/>
            <person name="Gladieux P."/>
            <person name="Hiltunen Thoren M."/>
            <person name="Johannesson H."/>
        </authorList>
    </citation>
    <scope>NUCLEOTIDE SEQUENCE</scope>
    <source>
        <strain evidence="12">CBS 314.62</strain>
    </source>
</reference>
<sequence length="2887" mass="325636">MAANAPHESPPWIDSLSYLIHHVFMPPQLPQGDDSSIDHETALTRSLLDSLREFNNLNTSAHPGVPAACRMLCRLLEIRPGLDGLDKRAAIRKVLSDLQDGEHALLHFRAQNAGMLVTARSNDILFEGFELLATNSTAMSCKGRLIRKFLDRVAIVKRTSLTEPTFIEEFVDVICKLERQTASVACPKTKKANNTLYEERETVSPMIVTGMIMDVLVGIGCSTQPLRFTKKSREQVGWDDARLPFHRSSTWLLLRVALRLVLDRMSAGDESLYKAVIAFHHTRILERAEHLAIHFELKSDLLFSMGAKLARRVVKLDPREELGWIAEASKTITRNRDMLQLRWEKIQKDDVPKLPLGHLSSLSFESDSHLHLNSLNRHLEWINSRTFNRRSTGPGDRSFFRRFPTGTLPQLEAALHQEGCLTDVVLRDLEEWVERHLDPWTATRLRLGSADNGKVLEKDLASLQFLIQGYYRAANVAYCCNPEGLSLMYLTIMHLWTAMDKLAGHVIPLILQYNPQFPPGLLDPLILPTKAQMNRLQRIWRNTFMSREHQNLRQTITDAAANKKREKLQELDDMQKQHVKLVSELSSISHEQFLDTTRHEWRCTNGCRKCSLEAQESGLNITTFEWPLPVDDNQAKAVVFEINVPEVVSLWRGTTIHVHRHIFRTEMQSAKNSKIYYAATHSGLSSFRGSISNFHPGSLDKPIEVTHYNRMHIAQATSSNVCVTHACHYRYFDRDDNLKSELISKNVAVPSCCSYAAVIELPPPLQQWIQKCKHTSNEVIAAQSDCPTDMTLEEFRAFGNLRAGVRLQWANVLCQLTIPSLDLNKRSTFFLVLQACLEAGPCIDDLSSVFRETHIDTQGDTFLTNIMVALSDALDRVGEGNWQNDSALALLACIATRLLSLIAPVDSPPVMDYLRRIRTVSTAWARDLLKKLADSRSERDRHDFSSRLLVVALICMVTFDIGPYFRPSMLGSSEDLASFVEASILARDHSPANDRVEDAFANLLLHRWHRVMYESEELLKNEVLGNMNNGINTAITCFWAGYTPTSLGWRARENPQSHILESTVGESGLSVTFNVLSGLLMVNGRPSSKLPKDFRSHSTFLQLFGNQILDVMPSKIEGMEYSACRDQEGWVTHFSMVDGSLVVQAVHKASSTSQATAQVDGHESSKSEMWEFIPRQCFHGDLSTSFLSKYSRWINLSTGTIEFRPVDQPWKTSATDAWNLITRGTWAELTKADRAVIDLNSPTARDLHNILEPIESNGVLVIDLPRFDMRSKSYAGMQIDDDQEIGTLVGLKTKLVLRPSGACTLSSPTRLVLVPRGNVISSLAENHVINEIQPDPSAPRVGHVALHVDSMLAKLFLCLLHAVTSYPLPDPLTGRTAVKSFQRLDDDSYINFYPPGLTNMEQINWSSKLPILSQHDGFMPRCQSIIDHANDCELFYWCNPQDRIEQPVFKDVSGTSSPILVDRARIRNSIFCVSEYGAESYTSDHDMEYKGRSEEDYEKSQQNGLLISAPSSSLIPEILKITGTRFGALAGLWCGLHLALSDTGSSKPTKARVIFFLSSLIYAKDAKFDVVQALMALATMEFGTTIRPPAQLCFDLSINFMELSEIMMKIVYQNAKQFEECPEYPSVREMQVDRMLYERRYRAWESQRRAMVDGFVAELQAQWSAGRTTTTPQQQNYDSYIDVENIMEIYQAKLDFARRSKQFNLYLKQVAQGMRGAGILTSQTTEVGSERDTQPTTSSSTMPAKDSRPRFIGANSIFSRAAPYTQQIEKTEELSQLPNLQPHQVAAIPRRRVNASSYMKSHLEGHQKYETLKGQSIAESVSAGAGLFPRISPIFLLQRLTKHNCLINYALALAMDQTRRSDFVKELLNSGYHHHDPSVNPDDFAERLVLEVEQSILIRPVQEQISAKMSHPPEGRNCSSVIVPIVTAALADGERLLRIVVAKPQSEQMAHTLVNKLGGILNRRVFFLPLSRTVRLTADDVNIVKRMIDTCKRGGHVFLVQPEHLLSFKLMGIEGIRSDNPDTDALGAMILKTHQEFEWASRDIVDESDENFSVKFELIYTMGAQKTIEMSSDRWCMIQDLLRMMKDVVHRLRHGPAADILATEGLICKDQGPGRFPTIRVLKLAKTVCQSGLVAVLRYITVQEIGLDDIAMVEDVNAGLFSEHDTRLALLLLRGLLATGVVVFALSQKRFRVNYGLAPDRRPPTCLAVPYRAKDSPAPRSEFSHPDVVIILTCLSYYYRGLTDEELFACLELLSKSDQASQEYDRWVAEAPEMPESFQHWTSINLKDPSQSTVDVFPALRYAKPAIDFYLSNLVFPKEMKEFPSKLSASGWDLAKPRINPLTGFSGTSDSKYVLPLTVQSLDLEEQRHTDAAVLNCLLREENTVLELGAGSLEQLCALTTDMVLDAVTGSSQNMRVILDVGAQIIEHSNIQVARIWLNSSANADSNVDAVIFFNDQDELSVLTRNGTDRCLLPDSYRAAVILGPGITKDTLSVTFCVSPEMQKRIRNLRHLPASQPIVTWDDALRSVPLWAQQGIHRAGAFTVQDVEDYLEPEAQTLEQRYRPKSSVDREASSRGLMSRLDHGPELDSRKEQMALIKHKCQEFCLFNINSSNLQEEQERELSPEVEQEREVQRPAKRKARLHKLHDDIKHFAKTGVIRVDSVAFKFAFDALKDSSAFKLFAGTEFPSDLLITGDFARTVEEDCEAGWFSDEYQRPVQWIITSRNNTGRKPRHGMHMVIISQWEANEVKPILETSSPSGTDCAMLHSYLPRSSLTFRSLEDLTFYTVPSAAEDWIAPRALVMQLNLFAGQLYLRNYDEYVQLCWYIGITPDGFVGKRLGYRECVFDSSPITFLNVIFKKIRRDCVSIEKTHLGRILAGEILLEKDFA</sequence>
<dbReference type="Proteomes" id="UP001270362">
    <property type="component" value="Unassembled WGS sequence"/>
</dbReference>
<keyword evidence="7" id="KW-0175">Coiled coil</keyword>
<protein>
    <recommendedName>
        <fullName evidence="2">ubiquitinyl hydrolase 1</fullName>
        <ecNumber evidence="2">3.4.19.12</ecNumber>
    </recommendedName>
</protein>
<keyword evidence="13" id="KW-1185">Reference proteome</keyword>
<proteinExistence type="predicted"/>
<evidence type="ECO:0000259" key="11">
    <source>
        <dbReference type="Pfam" id="PF20255"/>
    </source>
</evidence>